<protein>
    <recommendedName>
        <fullName evidence="1">Flavodoxin-like fold domain-containing protein</fullName>
    </recommendedName>
</protein>
<dbReference type="OrthoDB" id="652200at2"/>
<evidence type="ECO:0000259" key="1">
    <source>
        <dbReference type="Pfam" id="PF02525"/>
    </source>
</evidence>
<reference evidence="2 3" key="1">
    <citation type="submission" date="2019-05" db="EMBL/GenBank/DDBJ databases">
        <authorList>
            <person name="Qu J.-H."/>
        </authorList>
    </citation>
    <scope>NUCLEOTIDE SEQUENCE [LARGE SCALE GENOMIC DNA]</scope>
    <source>
        <strain evidence="2 3">Z12</strain>
    </source>
</reference>
<organism evidence="2 3">
    <name type="scientific">Dyadobacter sediminis</name>
    <dbReference type="NCBI Taxonomy" id="1493691"/>
    <lineage>
        <taxon>Bacteria</taxon>
        <taxon>Pseudomonadati</taxon>
        <taxon>Bacteroidota</taxon>
        <taxon>Cytophagia</taxon>
        <taxon>Cytophagales</taxon>
        <taxon>Spirosomataceae</taxon>
        <taxon>Dyadobacter</taxon>
    </lineage>
</organism>
<accession>A0A5R9KQK0</accession>
<evidence type="ECO:0000313" key="3">
    <source>
        <dbReference type="Proteomes" id="UP000309788"/>
    </source>
</evidence>
<comment type="caution">
    <text evidence="2">The sequence shown here is derived from an EMBL/GenBank/DDBJ whole genome shotgun (WGS) entry which is preliminary data.</text>
</comment>
<gene>
    <name evidence="2" type="ORF">FEM55_00350</name>
</gene>
<dbReference type="AlphaFoldDB" id="A0A5R9KQK0"/>
<evidence type="ECO:0000313" key="2">
    <source>
        <dbReference type="EMBL" id="TLU98366.1"/>
    </source>
</evidence>
<dbReference type="InterPro" id="IPR003680">
    <property type="entry name" value="Flavodoxin_fold"/>
</dbReference>
<name>A0A5R9KQK0_9BACT</name>
<dbReference type="SUPFAM" id="SSF52218">
    <property type="entry name" value="Flavoproteins"/>
    <property type="match status" value="1"/>
</dbReference>
<dbReference type="EMBL" id="VCEI01000002">
    <property type="protein sequence ID" value="TLU98366.1"/>
    <property type="molecule type" value="Genomic_DNA"/>
</dbReference>
<sequence>MYYFNNGILPCCQALQTADCFIIIHPNWWGVLPAILKNWIDKVMRLKVRYEIKDIHKGNPVTF</sequence>
<dbReference type="Gene3D" id="3.40.50.360">
    <property type="match status" value="1"/>
</dbReference>
<feature type="domain" description="Flavodoxin-like fold" evidence="1">
    <location>
        <begin position="13"/>
        <end position="53"/>
    </location>
</feature>
<proteinExistence type="predicted"/>
<dbReference type="Proteomes" id="UP000309788">
    <property type="component" value="Unassembled WGS sequence"/>
</dbReference>
<dbReference type="InterPro" id="IPR029039">
    <property type="entry name" value="Flavoprotein-like_sf"/>
</dbReference>
<dbReference type="Pfam" id="PF02525">
    <property type="entry name" value="Flavodoxin_2"/>
    <property type="match status" value="1"/>
</dbReference>
<keyword evidence="3" id="KW-1185">Reference proteome</keyword>